<dbReference type="SUPFAM" id="SSF50965">
    <property type="entry name" value="Galactose oxidase, central domain"/>
    <property type="match status" value="1"/>
</dbReference>
<accession>A0A226D0I7</accession>
<gene>
    <name evidence="1" type="ORF">Fcan01_26109</name>
</gene>
<keyword evidence="2" id="KW-1185">Reference proteome</keyword>
<reference evidence="1 2" key="1">
    <citation type="submission" date="2015-12" db="EMBL/GenBank/DDBJ databases">
        <title>The genome of Folsomia candida.</title>
        <authorList>
            <person name="Faddeeva A."/>
            <person name="Derks M.F."/>
            <person name="Anvar Y."/>
            <person name="Smit S."/>
            <person name="Van Straalen N."/>
            <person name="Roelofs D."/>
        </authorList>
    </citation>
    <scope>NUCLEOTIDE SEQUENCE [LARGE SCALE GENOMIC DNA]</scope>
    <source>
        <strain evidence="1 2">VU population</strain>
        <tissue evidence="1">Whole body</tissue>
    </source>
</reference>
<dbReference type="InterPro" id="IPR015915">
    <property type="entry name" value="Kelch-typ_b-propeller"/>
</dbReference>
<sequence length="250" mass="27876">MTKFTNTTSDAIALAARLPVGIYAGSTISDSVGNIYYFGGSTRSTRNRVVYKFNPNTTQVTQVGELPLELSNAIKVDDSRVFLFGHTFLDHSSIVGFDLVSYESTIVGDLGYNCTKAPGIRYKDDLWILCSSTLNPTSTTMLRYNLINGVTTAVKSFPYLAETPSLVWDEESTPYITEGHQYPGDFVIKYDLEKPSDIHFIQVKMYPGNATYYYTGMGGVYVKKLNRIYLFGGLVSIPLFSGWKNDIHTH</sequence>
<dbReference type="AlphaFoldDB" id="A0A226D0I7"/>
<organism evidence="1 2">
    <name type="scientific">Folsomia candida</name>
    <name type="common">Springtail</name>
    <dbReference type="NCBI Taxonomy" id="158441"/>
    <lineage>
        <taxon>Eukaryota</taxon>
        <taxon>Metazoa</taxon>
        <taxon>Ecdysozoa</taxon>
        <taxon>Arthropoda</taxon>
        <taxon>Hexapoda</taxon>
        <taxon>Collembola</taxon>
        <taxon>Entomobryomorpha</taxon>
        <taxon>Isotomoidea</taxon>
        <taxon>Isotomidae</taxon>
        <taxon>Proisotominae</taxon>
        <taxon>Folsomia</taxon>
    </lineage>
</organism>
<comment type="caution">
    <text evidence="1">The sequence shown here is derived from an EMBL/GenBank/DDBJ whole genome shotgun (WGS) entry which is preliminary data.</text>
</comment>
<dbReference type="EMBL" id="LNIX01000041">
    <property type="protein sequence ID" value="OXA39105.1"/>
    <property type="molecule type" value="Genomic_DNA"/>
</dbReference>
<evidence type="ECO:0000313" key="2">
    <source>
        <dbReference type="Proteomes" id="UP000198287"/>
    </source>
</evidence>
<name>A0A226D0I7_FOLCA</name>
<dbReference type="Proteomes" id="UP000198287">
    <property type="component" value="Unassembled WGS sequence"/>
</dbReference>
<dbReference type="InterPro" id="IPR011043">
    <property type="entry name" value="Gal_Oxase/kelch_b-propeller"/>
</dbReference>
<protein>
    <submittedName>
        <fullName evidence="1">Uncharacterized protein</fullName>
    </submittedName>
</protein>
<evidence type="ECO:0000313" key="1">
    <source>
        <dbReference type="EMBL" id="OXA39105.1"/>
    </source>
</evidence>
<dbReference type="Gene3D" id="2.120.10.80">
    <property type="entry name" value="Kelch-type beta propeller"/>
    <property type="match status" value="1"/>
</dbReference>
<proteinExistence type="predicted"/>